<protein>
    <recommendedName>
        <fullName evidence="3">MORN repeat variant</fullName>
    </recommendedName>
</protein>
<name>A0ABT2Y7W4_9MOLU</name>
<gene>
    <name evidence="1" type="ORF">N7548_08420</name>
</gene>
<dbReference type="SUPFAM" id="SSF82185">
    <property type="entry name" value="Histone H3 K4-specific methyltransferase SET7/9 N-terminal domain"/>
    <property type="match status" value="1"/>
</dbReference>
<evidence type="ECO:0000313" key="2">
    <source>
        <dbReference type="Proteomes" id="UP001177160"/>
    </source>
</evidence>
<reference evidence="1" key="1">
    <citation type="submission" date="2022-09" db="EMBL/GenBank/DDBJ databases">
        <title>Novel Mycoplasma species identified in domestic and wild animals.</title>
        <authorList>
            <person name="Volokhov D.V."/>
            <person name="Furtak V.A."/>
            <person name="Zagorodnyaya T.A."/>
        </authorList>
    </citation>
    <scope>NUCLEOTIDE SEQUENCE</scope>
    <source>
        <strain evidence="1">Oakley</strain>
    </source>
</reference>
<proteinExistence type="predicted"/>
<sequence length="98" mass="11573">MKPNCDIKMPQKLKEKRIGIIDNFTIKYHDKTNTVWSKGKMVNDQPDGYWEWYRTDGTIKRSGYFSNGQMVGEWITYDSQGKPYKITQKKQNSDNNSK</sequence>
<organism evidence="1 2">
    <name type="scientific">Paracholeplasma manati</name>
    <dbReference type="NCBI Taxonomy" id="591373"/>
    <lineage>
        <taxon>Bacteria</taxon>
        <taxon>Bacillati</taxon>
        <taxon>Mycoplasmatota</taxon>
        <taxon>Mollicutes</taxon>
        <taxon>Acholeplasmatales</taxon>
        <taxon>Acholeplasmataceae</taxon>
        <taxon>Paracholeplasma</taxon>
    </lineage>
</organism>
<evidence type="ECO:0000313" key="1">
    <source>
        <dbReference type="EMBL" id="MCV2232842.1"/>
    </source>
</evidence>
<dbReference type="Proteomes" id="UP001177160">
    <property type="component" value="Unassembled WGS sequence"/>
</dbReference>
<accession>A0ABT2Y7W4</accession>
<dbReference type="RefSeq" id="WP_263609031.1">
    <property type="nucleotide sequence ID" value="NZ_JAOVQM010000011.1"/>
</dbReference>
<comment type="caution">
    <text evidence="1">The sequence shown here is derived from an EMBL/GenBank/DDBJ whole genome shotgun (WGS) entry which is preliminary data.</text>
</comment>
<keyword evidence="2" id="KW-1185">Reference proteome</keyword>
<evidence type="ECO:0008006" key="3">
    <source>
        <dbReference type="Google" id="ProtNLM"/>
    </source>
</evidence>
<dbReference type="EMBL" id="JAOVQM010000011">
    <property type="protein sequence ID" value="MCV2232842.1"/>
    <property type="molecule type" value="Genomic_DNA"/>
</dbReference>
<dbReference type="Gene3D" id="2.20.110.10">
    <property type="entry name" value="Histone H3 K4-specific methyltransferase SET7/9 N-terminal domain"/>
    <property type="match status" value="1"/>
</dbReference>